<name>A0AB74UKS1_9VIRU</name>
<proteinExistence type="predicted"/>
<gene>
    <name evidence="1" type="ORF">BL57_056</name>
</gene>
<dbReference type="EMBL" id="PQ287320">
    <property type="protein sequence ID" value="XHV10528.1"/>
    <property type="molecule type" value="Genomic_DNA"/>
</dbReference>
<organism evidence="1">
    <name type="scientific">Caulobacter phage BL57</name>
    <dbReference type="NCBI Taxonomy" id="3348355"/>
    <lineage>
        <taxon>Viruses</taxon>
    </lineage>
</organism>
<accession>A0AB74UKS1</accession>
<protein>
    <submittedName>
        <fullName evidence="1">Uncharacterized protein</fullName>
    </submittedName>
</protein>
<evidence type="ECO:0000313" key="1">
    <source>
        <dbReference type="EMBL" id="XHV10528.1"/>
    </source>
</evidence>
<sequence length="81" mass="9003">MSRPRSVTEVMCDEFRDLLTKGFYVTDEHGEVHGPGTPLGDAALAATKAWRGDLWKAFRAIDDSMCPVRVHEREAAKRVSG</sequence>
<reference evidence="1" key="1">
    <citation type="submission" date="2024-10" db="EMBL/GenBank/DDBJ databases">
        <title>Genetic diversity among independent isolates of the Dolichocephalovirinae subfamily.</title>
        <authorList>
            <person name="Ely B."/>
            <person name="Thomas Q."/>
            <person name="Mohammadi T."/>
        </authorList>
    </citation>
    <scope>NUCLEOTIDE SEQUENCE</scope>
</reference>